<evidence type="ECO:0000313" key="2">
    <source>
        <dbReference type="Proteomes" id="UP001149090"/>
    </source>
</evidence>
<reference evidence="1" key="1">
    <citation type="submission" date="2022-10" db="EMBL/GenBank/DDBJ databases">
        <title>Novel sulphate-reducing endosymbionts in the free-living metamonad Anaeramoeba.</title>
        <authorList>
            <person name="Jerlstrom-Hultqvist J."/>
            <person name="Cepicka I."/>
            <person name="Gallot-Lavallee L."/>
            <person name="Salas-Leiva D."/>
            <person name="Curtis B.A."/>
            <person name="Zahonova K."/>
            <person name="Pipaliya S."/>
            <person name="Dacks J."/>
            <person name="Roger A.J."/>
        </authorList>
    </citation>
    <scope>NUCLEOTIDE SEQUENCE</scope>
    <source>
        <strain evidence="1">BMAN</strain>
    </source>
</reference>
<dbReference type="EMBL" id="JAPDFW010000074">
    <property type="protein sequence ID" value="KAJ5073579.1"/>
    <property type="molecule type" value="Genomic_DNA"/>
</dbReference>
<accession>A0A9Q0LJJ0</accession>
<dbReference type="AlphaFoldDB" id="A0A9Q0LJJ0"/>
<gene>
    <name evidence="1" type="ORF">M0811_08696</name>
</gene>
<comment type="caution">
    <text evidence="1">The sequence shown here is derived from an EMBL/GenBank/DDBJ whole genome shotgun (WGS) entry which is preliminary data.</text>
</comment>
<name>A0A9Q0LJJ0_ANAIG</name>
<evidence type="ECO:0000313" key="1">
    <source>
        <dbReference type="EMBL" id="KAJ5073579.1"/>
    </source>
</evidence>
<sequence>MKQKEKLIISKKDYFFILIYSKIQMKIHLLIHILSNQQNYSNSKIYQNIYPQVQMYVLFELKRMIINDVEIKEILNFFKNGDLQTLLIDLMINVLTFQDYFGYKFLFNQIFKNQNIKSNLSLLKIKAFEGIEEILFHSIQKQNKSIELCLKILDLLFQKADIEIILQNQELTISLIKLFKNKITQKISLTHIPKILEKQKFKWRKGESIHLFLFQNFIFNSRNQFKNKIKTKNQMKFNDIEELFQNVQNQFQKPRKKEKPTEKLLQILFDLMISNGKFFIRGIILLSETKYDKYYFGTLLPKSKGKMKKNLIKKQKPKSYLSNLFKSRKSNYWNQDFHLSKMVFFFFTQKYKIKLELEITIYIDGNQQKTII</sequence>
<organism evidence="1 2">
    <name type="scientific">Anaeramoeba ignava</name>
    <name type="common">Anaerobic marine amoeba</name>
    <dbReference type="NCBI Taxonomy" id="1746090"/>
    <lineage>
        <taxon>Eukaryota</taxon>
        <taxon>Metamonada</taxon>
        <taxon>Anaeramoebidae</taxon>
        <taxon>Anaeramoeba</taxon>
    </lineage>
</organism>
<proteinExistence type="predicted"/>
<protein>
    <submittedName>
        <fullName evidence="1">Uncharacterized protein</fullName>
    </submittedName>
</protein>
<dbReference type="Proteomes" id="UP001149090">
    <property type="component" value="Unassembled WGS sequence"/>
</dbReference>
<keyword evidence="2" id="KW-1185">Reference proteome</keyword>